<keyword evidence="2" id="KW-0479">Metal-binding</keyword>
<dbReference type="PANTHER" id="PTHR31973">
    <property type="entry name" value="POLYPROTEIN, PUTATIVE-RELATED"/>
    <property type="match status" value="1"/>
</dbReference>
<feature type="compositionally biased region" description="Polar residues" evidence="8">
    <location>
        <begin position="910"/>
        <end position="921"/>
    </location>
</feature>
<keyword evidence="6" id="KW-0233">DNA recombination</keyword>
<keyword evidence="5" id="KW-0238">DNA-binding</keyword>
<dbReference type="GO" id="GO:0006313">
    <property type="term" value="P:DNA transposition"/>
    <property type="evidence" value="ECO:0007669"/>
    <property type="project" value="InterPro"/>
</dbReference>
<gene>
    <name evidence="10" type="ORF">OJ1006F06.15</name>
</gene>
<dbReference type="InterPro" id="IPR006564">
    <property type="entry name" value="Znf_PMZ"/>
</dbReference>
<evidence type="ECO:0000256" key="8">
    <source>
        <dbReference type="SAM" id="MobiDB-lite"/>
    </source>
</evidence>
<accession>Q10S56</accession>
<feature type="region of interest" description="Disordered" evidence="8">
    <location>
        <begin position="863"/>
        <end position="969"/>
    </location>
</feature>
<dbReference type="Proteomes" id="UP000000763">
    <property type="component" value="Chromosome 3"/>
</dbReference>
<dbReference type="InterPro" id="IPR018289">
    <property type="entry name" value="MULE_transposase_dom"/>
</dbReference>
<keyword evidence="4" id="KW-0862">Zinc</keyword>
<evidence type="ECO:0000256" key="4">
    <source>
        <dbReference type="ARBA" id="ARBA00022833"/>
    </source>
</evidence>
<evidence type="ECO:0000256" key="7">
    <source>
        <dbReference type="PROSITE-ProRule" id="PRU00325"/>
    </source>
</evidence>
<feature type="compositionally biased region" description="Low complexity" evidence="8">
    <location>
        <begin position="893"/>
        <end position="904"/>
    </location>
</feature>
<dbReference type="PROSITE" id="PS50966">
    <property type="entry name" value="ZF_SWIM"/>
    <property type="match status" value="1"/>
</dbReference>
<evidence type="ECO:0000313" key="11">
    <source>
        <dbReference type="Proteomes" id="UP000000763"/>
    </source>
</evidence>
<dbReference type="InterPro" id="IPR007527">
    <property type="entry name" value="Znf_SWIM"/>
</dbReference>
<proteinExistence type="predicted"/>
<dbReference type="Pfam" id="PF03108">
    <property type="entry name" value="DBD_Tnp_Mut"/>
    <property type="match status" value="1"/>
</dbReference>
<feature type="domain" description="SWIM-type" evidence="9">
    <location>
        <begin position="737"/>
        <end position="769"/>
    </location>
</feature>
<reference evidence="11" key="1">
    <citation type="journal article" date="2005" name="Nature">
        <title>The map-based sequence of the rice genome.</title>
        <authorList>
            <consortium name="International rice genome sequencing project (IRGSP)"/>
            <person name="Matsumoto T."/>
            <person name="Wu J."/>
            <person name="Kanamori H."/>
            <person name="Katayose Y."/>
            <person name="Fujisawa M."/>
            <person name="Namiki N."/>
            <person name="Mizuno H."/>
            <person name="Yamamoto K."/>
            <person name="Antonio B.A."/>
            <person name="Baba T."/>
            <person name="Sakata K."/>
            <person name="Nagamura Y."/>
            <person name="Aoki H."/>
            <person name="Arikawa K."/>
            <person name="Arita K."/>
            <person name="Bito T."/>
            <person name="Chiden Y."/>
            <person name="Fujitsuka N."/>
            <person name="Fukunaka R."/>
            <person name="Hamada M."/>
            <person name="Harada C."/>
            <person name="Hayashi A."/>
            <person name="Hijishita S."/>
            <person name="Honda M."/>
            <person name="Hosokawa S."/>
            <person name="Ichikawa Y."/>
            <person name="Idonuma A."/>
            <person name="Iijima M."/>
            <person name="Ikeda M."/>
            <person name="Ikeno M."/>
            <person name="Ito K."/>
            <person name="Ito S."/>
            <person name="Ito T."/>
            <person name="Ito Y."/>
            <person name="Ito Y."/>
            <person name="Iwabuchi A."/>
            <person name="Kamiya K."/>
            <person name="Karasawa W."/>
            <person name="Kurita K."/>
            <person name="Katagiri S."/>
            <person name="Kikuta A."/>
            <person name="Kobayashi H."/>
            <person name="Kobayashi N."/>
            <person name="Machita K."/>
            <person name="Maehara T."/>
            <person name="Masukawa M."/>
            <person name="Mizubayashi T."/>
            <person name="Mukai Y."/>
            <person name="Nagasaki H."/>
            <person name="Nagata Y."/>
            <person name="Naito S."/>
            <person name="Nakashima M."/>
            <person name="Nakama Y."/>
            <person name="Nakamichi Y."/>
            <person name="Nakamura M."/>
            <person name="Meguro A."/>
            <person name="Negishi M."/>
            <person name="Ohta I."/>
            <person name="Ohta T."/>
            <person name="Okamoto M."/>
            <person name="Ono N."/>
            <person name="Saji S."/>
            <person name="Sakaguchi M."/>
            <person name="Sakai K."/>
            <person name="Shibata M."/>
            <person name="Shimokawa T."/>
            <person name="Song J."/>
            <person name="Takazaki Y."/>
            <person name="Terasawa K."/>
            <person name="Tsugane M."/>
            <person name="Tsuji K."/>
            <person name="Ueda S."/>
            <person name="Waki K."/>
            <person name="Yamagata H."/>
            <person name="Yamamoto M."/>
            <person name="Yamamoto S."/>
            <person name="Yamane H."/>
            <person name="Yoshiki S."/>
            <person name="Yoshihara R."/>
            <person name="Yukawa K."/>
            <person name="Zhong H."/>
            <person name="Yano M."/>
            <person name="Yuan Q."/>
            <person name="Ouyang S."/>
            <person name="Liu J."/>
            <person name="Jones K.M."/>
            <person name="Gansberger K."/>
            <person name="Moffat K."/>
            <person name="Hill J."/>
            <person name="Bera J."/>
            <person name="Fadrosh D."/>
            <person name="Jin S."/>
            <person name="Johri S."/>
            <person name="Kim M."/>
            <person name="Overton L."/>
            <person name="Reardon M."/>
            <person name="Tsitrin T."/>
            <person name="Vuong H."/>
            <person name="Weaver B."/>
            <person name="Ciecko A."/>
            <person name="Tallon L."/>
            <person name="Jackson J."/>
            <person name="Pai G."/>
            <person name="Aken S.V."/>
            <person name="Utterback T."/>
            <person name="Reidmuller S."/>
            <person name="Feldblyum T."/>
            <person name="Hsiao J."/>
            <person name="Zismann V."/>
            <person name="Iobst S."/>
            <person name="de Vazeille A.R."/>
            <person name="Buell C.R."/>
            <person name="Ying K."/>
            <person name="Li Y."/>
            <person name="Lu T."/>
            <person name="Huang Y."/>
            <person name="Zhao Q."/>
            <person name="Feng Q."/>
            <person name="Zhang L."/>
            <person name="Zhu J."/>
            <person name="Weng Q."/>
            <person name="Mu J."/>
            <person name="Lu Y."/>
            <person name="Fan D."/>
            <person name="Liu Y."/>
            <person name="Guan J."/>
            <person name="Zhang Y."/>
            <person name="Yu S."/>
            <person name="Liu X."/>
            <person name="Zhang Y."/>
            <person name="Hong G."/>
            <person name="Han B."/>
            <person name="Choisne N."/>
            <person name="Demange N."/>
            <person name="Orjeda G."/>
            <person name="Samain S."/>
            <person name="Cattolico L."/>
            <person name="Pelletier E."/>
            <person name="Couloux A."/>
            <person name="Segurens B."/>
            <person name="Wincker P."/>
            <person name="D'Hont A."/>
            <person name="Scarpelli C."/>
            <person name="Weissenbach J."/>
            <person name="Salanoubat M."/>
            <person name="Quetier F."/>
            <person name="Yu Y."/>
            <person name="Kim H.R."/>
            <person name="Rambo T."/>
            <person name="Currie J."/>
            <person name="Collura K."/>
            <person name="Luo M."/>
            <person name="Yang T."/>
            <person name="Ammiraju J.S.S."/>
            <person name="Engler F."/>
            <person name="Soderlund C."/>
            <person name="Wing R.A."/>
            <person name="Palmer L.E."/>
            <person name="de la Bastide M."/>
            <person name="Spiegel L."/>
            <person name="Nascimento L."/>
            <person name="Zutavern T."/>
            <person name="O'Shaughnessy A."/>
            <person name="Dike S."/>
            <person name="Dedhia N."/>
            <person name="Preston R."/>
            <person name="Balija V."/>
            <person name="McCombie W.R."/>
            <person name="Chow T."/>
            <person name="Chen H."/>
            <person name="Chung M."/>
            <person name="Chen C."/>
            <person name="Shaw J."/>
            <person name="Wu H."/>
            <person name="Hsiao K."/>
            <person name="Chao Y."/>
            <person name="Chu M."/>
            <person name="Cheng C."/>
            <person name="Hour A."/>
            <person name="Lee P."/>
            <person name="Lin S."/>
            <person name="Lin Y."/>
            <person name="Liou J."/>
            <person name="Liu S."/>
            <person name="Hsing Y."/>
            <person name="Raghuvanshi S."/>
            <person name="Mohanty A."/>
            <person name="Bharti A.K."/>
            <person name="Gaur A."/>
            <person name="Gupta V."/>
            <person name="Kumar D."/>
            <person name="Ravi V."/>
            <person name="Vij S."/>
            <person name="Kapur A."/>
            <person name="Khurana P."/>
            <person name="Khurana P."/>
            <person name="Khurana J.P."/>
            <person name="Tyagi A.K."/>
            <person name="Gaikwad K."/>
            <person name="Singh A."/>
            <person name="Dalal V."/>
            <person name="Srivastava S."/>
            <person name="Dixit A."/>
            <person name="Pal A.K."/>
            <person name="Ghazi I.A."/>
            <person name="Yadav M."/>
            <person name="Pandit A."/>
            <person name="Bhargava A."/>
            <person name="Sureshbabu K."/>
            <person name="Batra K."/>
            <person name="Sharma T.R."/>
            <person name="Mohapatra T."/>
            <person name="Singh N.K."/>
            <person name="Messing J."/>
            <person name="Nelson A.B."/>
            <person name="Fuks G."/>
            <person name="Kavchok S."/>
            <person name="Keizer G."/>
            <person name="Linton E."/>
            <person name="Llaca V."/>
            <person name="Song R."/>
            <person name="Tanyolac B."/>
            <person name="Young S."/>
            <person name="Ho-Il K."/>
            <person name="Hahn J.H."/>
            <person name="Sangsakoo G."/>
            <person name="Vanavichit A."/>
            <person name="de Mattos Luiz.A.T."/>
            <person name="Zimmer P.D."/>
            <person name="Malone G."/>
            <person name="Dellagostin O."/>
            <person name="de Oliveira A.C."/>
            <person name="Bevan M."/>
            <person name="Bancroft I."/>
            <person name="Minx P."/>
            <person name="Cordum H."/>
            <person name="Wilson R."/>
            <person name="Cheng Z."/>
            <person name="Jin W."/>
            <person name="Jiang J."/>
            <person name="Leong S.A."/>
            <person name="Iwama H."/>
            <person name="Gojobori T."/>
            <person name="Itoh T."/>
            <person name="Niimura Y."/>
            <person name="Fujii Y."/>
            <person name="Habara T."/>
            <person name="Sakai H."/>
            <person name="Sato Y."/>
            <person name="Wilson G."/>
            <person name="Kumar K."/>
            <person name="McCouch S."/>
            <person name="Juretic N."/>
            <person name="Hoen D."/>
            <person name="Wright S."/>
            <person name="Bruskiewich R."/>
            <person name="Bureau T."/>
            <person name="Miyao A."/>
            <person name="Hirochika H."/>
            <person name="Nishikawa T."/>
            <person name="Kadowaki K."/>
            <person name="Sugiura M."/>
            <person name="Burr B."/>
            <person name="Sasaki T."/>
        </authorList>
    </citation>
    <scope>NUCLEOTIDE SEQUENCE [LARGE SCALE GENOMIC DNA]</scope>
    <source>
        <strain evidence="11">cv. Nipponbare</strain>
    </source>
</reference>
<evidence type="ECO:0000256" key="5">
    <source>
        <dbReference type="ARBA" id="ARBA00023125"/>
    </source>
</evidence>
<dbReference type="Pfam" id="PF10551">
    <property type="entry name" value="MULE"/>
    <property type="match status" value="1"/>
</dbReference>
<keyword evidence="1" id="KW-0815">Transposition</keyword>
<evidence type="ECO:0000313" key="10">
    <source>
        <dbReference type="EMBL" id="AAN05505.1"/>
    </source>
</evidence>
<dbReference type="PROSITE" id="PS01007">
    <property type="entry name" value="TRANSPOSASE_MUTATOR"/>
    <property type="match status" value="1"/>
</dbReference>
<dbReference type="GO" id="GO:0003677">
    <property type="term" value="F:DNA binding"/>
    <property type="evidence" value="ECO:0007669"/>
    <property type="project" value="UniProtKB-KW"/>
</dbReference>
<keyword evidence="3 7" id="KW-0863">Zinc-finger</keyword>
<dbReference type="InterPro" id="IPR004332">
    <property type="entry name" value="Transposase_MuDR"/>
</dbReference>
<reference evidence="11" key="2">
    <citation type="journal article" date="2008" name="Nucleic Acids Res.">
        <title>The rice annotation project database (RAP-DB): 2008 update.</title>
        <authorList>
            <consortium name="The rice annotation project (RAP)"/>
        </authorList>
    </citation>
    <scope>GENOME REANNOTATION</scope>
    <source>
        <strain evidence="11">cv. Nipponbare</strain>
    </source>
</reference>
<dbReference type="Pfam" id="PF04434">
    <property type="entry name" value="SWIM"/>
    <property type="match status" value="1"/>
</dbReference>
<protein>
    <submittedName>
        <fullName evidence="10">Mutator protein</fullName>
    </submittedName>
</protein>
<feature type="compositionally biased region" description="Basic residues" evidence="8">
    <location>
        <begin position="867"/>
        <end position="886"/>
    </location>
</feature>
<dbReference type="SMART" id="SM00575">
    <property type="entry name" value="ZnF_PMZ"/>
    <property type="match status" value="1"/>
</dbReference>
<dbReference type="GO" id="GO:0004803">
    <property type="term" value="F:transposase activity"/>
    <property type="evidence" value="ECO:0007669"/>
    <property type="project" value="InterPro"/>
</dbReference>
<evidence type="ECO:0000256" key="1">
    <source>
        <dbReference type="ARBA" id="ARBA00022578"/>
    </source>
</evidence>
<evidence type="ECO:0000256" key="6">
    <source>
        <dbReference type="ARBA" id="ARBA00023172"/>
    </source>
</evidence>
<organism evidence="10 11">
    <name type="scientific">Oryza sativa subsp. japonica</name>
    <name type="common">Rice</name>
    <dbReference type="NCBI Taxonomy" id="39947"/>
    <lineage>
        <taxon>Eukaryota</taxon>
        <taxon>Viridiplantae</taxon>
        <taxon>Streptophyta</taxon>
        <taxon>Embryophyta</taxon>
        <taxon>Tracheophyta</taxon>
        <taxon>Spermatophyta</taxon>
        <taxon>Magnoliopsida</taxon>
        <taxon>Liliopsida</taxon>
        <taxon>Poales</taxon>
        <taxon>Poaceae</taxon>
        <taxon>BOP clade</taxon>
        <taxon>Oryzoideae</taxon>
        <taxon>Oryzeae</taxon>
        <taxon>Oryzinae</taxon>
        <taxon>Oryza</taxon>
        <taxon>Oryza sativa</taxon>
    </lineage>
</organism>
<dbReference type="PANTHER" id="PTHR31973:SF195">
    <property type="entry name" value="MUDR FAMILY TRANSPOSASE"/>
    <property type="match status" value="1"/>
</dbReference>
<sequence>MKPSECPPWIDPGNAVRVVVKCASYVANLEYGLLSMSEQEHDWWVDKCKGYSLDKFCDDMTSKVIWGPSQEIVVWGLDFDSGTEWKVTNNEQFEKWFQSGWKEKVVYLGVEVVTKKGYKPAESYVDRVESTTQVVTSVLSVDLGVPSIAEGSVISAKPTGQSIARCGVINSDSIDICSPVQMTNEEDTGDTCNHAPNVEDSAALVDWSKLAIILDGLDGDAHALLDEDELFDAMGFKKTDERAAATAIQEEAALPVIPIEIQQDMIDAAIVVSDEVPADPELVWDRDDPPMEVGTKYPSMNEFRMAVKQHAIVSEFELETEKSDPDRFRGKCSANGCPWKIRAKTQADKSVRIQINEEDHHCASRSRVLGKMASQAWVAERAIPFLKKKKDMGAKELQGKLQETYKTTIGYQTTWYGLQRAKDKLFGKFDDSFDWLYRFKAEIEMRSPGSVVEIDIVRVGDKVHFNRFFCAFKACIDGFLEGCRPYISIDSTALNGMWNGHMPAANAIDGHNWMFPLAFGLFDSETKDNWVWFMEQLGNSIGPVENLVVHTDACKGLETAVKKVFPWAEQRECFRHLMENMKKLFHGNIYGKKMWPAARTYMPQKHQMWMDEVFEYSSDVKPWLDEHHNLLWARSKFSCQSKCEYINNNLAESWNAWIKGLKDLPIDALADAIREKTLILFEKRRRISTALNGVILPVVIHQLNAASKGLGHLKVTKGDPYQAEVTEIHNDEELTRHVVYLDKCTCTCREWQVTGKPCQHALAVITTVRQPNMEKYVDKAFSVLRFQAAYASTIPNITDKKQWPQVEKEFKLLAPVSKKRKVGRQRKNRIPSALEKGKGKATRQIKCPECGVFGHRKGSARCELTGTKKRKRNKKTTTKVGRKKSKGVSDEQVTTPRTRAVTAREGAAETQVQPSQTSSPGPVTRRRLALELDQSSQVAPAIVEPPKKLTPRKKLASKKKSATPPKLLD</sequence>
<feature type="region of interest" description="Disordered" evidence="8">
    <location>
        <begin position="819"/>
        <end position="841"/>
    </location>
</feature>
<feature type="compositionally biased region" description="Basic residues" evidence="8">
    <location>
        <begin position="819"/>
        <end position="829"/>
    </location>
</feature>
<dbReference type="EMBL" id="AC099399">
    <property type="protein sequence ID" value="AAN05505.1"/>
    <property type="molecule type" value="Genomic_DNA"/>
</dbReference>
<dbReference type="InterPro" id="IPR001207">
    <property type="entry name" value="Transposase_mutator"/>
</dbReference>
<evidence type="ECO:0000256" key="2">
    <source>
        <dbReference type="ARBA" id="ARBA00022723"/>
    </source>
</evidence>
<name>Q10S56_ORYSJ</name>
<evidence type="ECO:0000256" key="3">
    <source>
        <dbReference type="ARBA" id="ARBA00022771"/>
    </source>
</evidence>
<feature type="compositionally biased region" description="Basic residues" evidence="8">
    <location>
        <begin position="949"/>
        <end position="961"/>
    </location>
</feature>
<dbReference type="GO" id="GO:0008270">
    <property type="term" value="F:zinc ion binding"/>
    <property type="evidence" value="ECO:0007669"/>
    <property type="project" value="UniProtKB-KW"/>
</dbReference>
<evidence type="ECO:0000259" key="9">
    <source>
        <dbReference type="PROSITE" id="PS50966"/>
    </source>
</evidence>
<dbReference type="AlphaFoldDB" id="Q10S56"/>